<protein>
    <submittedName>
        <fullName evidence="2">Uncharacterized protein</fullName>
    </submittedName>
</protein>
<accession>A0ABQ9Y0J5</accession>
<gene>
    <name evidence="2" type="ORF">BLNAU_7852</name>
</gene>
<dbReference type="EMBL" id="JARBJD010000048">
    <property type="protein sequence ID" value="KAK2957258.1"/>
    <property type="molecule type" value="Genomic_DNA"/>
</dbReference>
<dbReference type="Proteomes" id="UP001281761">
    <property type="component" value="Unassembled WGS sequence"/>
</dbReference>
<proteinExistence type="predicted"/>
<evidence type="ECO:0000313" key="2">
    <source>
        <dbReference type="EMBL" id="KAK2957258.1"/>
    </source>
</evidence>
<name>A0ABQ9Y0J5_9EUKA</name>
<keyword evidence="3" id="KW-1185">Reference proteome</keyword>
<evidence type="ECO:0000256" key="1">
    <source>
        <dbReference type="SAM" id="MobiDB-lite"/>
    </source>
</evidence>
<feature type="compositionally biased region" description="Polar residues" evidence="1">
    <location>
        <begin position="240"/>
        <end position="249"/>
    </location>
</feature>
<organism evidence="2 3">
    <name type="scientific">Blattamonas nauphoetae</name>
    <dbReference type="NCBI Taxonomy" id="2049346"/>
    <lineage>
        <taxon>Eukaryota</taxon>
        <taxon>Metamonada</taxon>
        <taxon>Preaxostyla</taxon>
        <taxon>Oxymonadida</taxon>
        <taxon>Blattamonas</taxon>
    </lineage>
</organism>
<reference evidence="2 3" key="1">
    <citation type="journal article" date="2022" name="bioRxiv">
        <title>Genomics of Preaxostyla Flagellates Illuminates Evolutionary Transitions and the Path Towards Mitochondrial Loss.</title>
        <authorList>
            <person name="Novak L.V.F."/>
            <person name="Treitli S.C."/>
            <person name="Pyrih J."/>
            <person name="Halakuc P."/>
            <person name="Pipaliya S.V."/>
            <person name="Vacek V."/>
            <person name="Brzon O."/>
            <person name="Soukal P."/>
            <person name="Eme L."/>
            <person name="Dacks J.B."/>
            <person name="Karnkowska A."/>
            <person name="Elias M."/>
            <person name="Hampl V."/>
        </authorList>
    </citation>
    <scope>NUCLEOTIDE SEQUENCE [LARGE SCALE GENOMIC DNA]</scope>
    <source>
        <strain evidence="2">NAU3</strain>
        <tissue evidence="2">Gut</tissue>
    </source>
</reference>
<feature type="region of interest" description="Disordered" evidence="1">
    <location>
        <begin position="236"/>
        <end position="257"/>
    </location>
</feature>
<evidence type="ECO:0000313" key="3">
    <source>
        <dbReference type="Proteomes" id="UP001281761"/>
    </source>
</evidence>
<sequence>MKDKHHQAKQAKRADICTDAPLIQRKPSQTISHAILSVVQAPSIDILTSSRSKERMANTTSASIGWNLEIKSWENAHLHQEERYTIGSHRDPDIQWTLAVLGVHYFITFLKKFNKCSTYLADQGHGLSDREWRPAAVVELVKTLVGPPLPNPITSSPVHHWSRACSHFQWLSQSSDSVVDWSDIYVKDENSIGISVNAFRVAATGQPFTAVLGIINYTPVSPTTVSSPMMHSFLSRHQSHPQYSSNESKTPPPNSKKDIRFGSLFNQSVGYRSSQTHIVFSIDAQLFTGAGAEQPRLMETQLDPFGLTEKAVVGPVTREEAITELVLTLIVDHDVSLRKVVNLSLSTQRFAQPHLSGSISSIKPSAPGSGSSATRGTCTVERTVILSPLEETRCDIA</sequence>
<comment type="caution">
    <text evidence="2">The sequence shown here is derived from an EMBL/GenBank/DDBJ whole genome shotgun (WGS) entry which is preliminary data.</text>
</comment>